<dbReference type="GO" id="GO:0008477">
    <property type="term" value="F:purine nucleosidase activity"/>
    <property type="evidence" value="ECO:0007669"/>
    <property type="project" value="TreeGrafter"/>
</dbReference>
<dbReference type="InterPro" id="IPR023186">
    <property type="entry name" value="IUNH"/>
</dbReference>
<proteinExistence type="predicted"/>
<dbReference type="OrthoDB" id="9797882at2"/>
<evidence type="ECO:0000313" key="5">
    <source>
        <dbReference type="Proteomes" id="UP000317371"/>
    </source>
</evidence>
<evidence type="ECO:0000259" key="3">
    <source>
        <dbReference type="Pfam" id="PF01156"/>
    </source>
</evidence>
<accession>A0A540VCE0</accession>
<evidence type="ECO:0000256" key="1">
    <source>
        <dbReference type="ARBA" id="ARBA00022801"/>
    </source>
</evidence>
<name>A0A540VCE0_9CHLR</name>
<dbReference type="GO" id="GO:0005829">
    <property type="term" value="C:cytosol"/>
    <property type="evidence" value="ECO:0007669"/>
    <property type="project" value="TreeGrafter"/>
</dbReference>
<dbReference type="PANTHER" id="PTHR12304">
    <property type="entry name" value="INOSINE-URIDINE PREFERRING NUCLEOSIDE HYDROLASE"/>
    <property type="match status" value="1"/>
</dbReference>
<dbReference type="GO" id="GO:0006152">
    <property type="term" value="P:purine nucleoside catabolic process"/>
    <property type="evidence" value="ECO:0007669"/>
    <property type="project" value="TreeGrafter"/>
</dbReference>
<keyword evidence="2" id="KW-0326">Glycosidase</keyword>
<dbReference type="Pfam" id="PF01156">
    <property type="entry name" value="IU_nuc_hydro"/>
    <property type="match status" value="1"/>
</dbReference>
<comment type="caution">
    <text evidence="4">The sequence shown here is derived from an EMBL/GenBank/DDBJ whole genome shotgun (WGS) entry which is preliminary data.</text>
</comment>
<keyword evidence="1 4" id="KW-0378">Hydrolase</keyword>
<dbReference type="PANTHER" id="PTHR12304:SF4">
    <property type="entry name" value="URIDINE NUCLEOSIDASE"/>
    <property type="match status" value="1"/>
</dbReference>
<dbReference type="Gene3D" id="3.90.245.10">
    <property type="entry name" value="Ribonucleoside hydrolase-like"/>
    <property type="match status" value="1"/>
</dbReference>
<dbReference type="InParanoid" id="A0A540VCE0"/>
<dbReference type="SUPFAM" id="SSF53590">
    <property type="entry name" value="Nucleoside hydrolase"/>
    <property type="match status" value="1"/>
</dbReference>
<dbReference type="RefSeq" id="WP_141611339.1">
    <property type="nucleotide sequence ID" value="NZ_VIGC02000024.1"/>
</dbReference>
<sequence>MAEQPTTEKILLDTDIGSDIDDAVCLAYLLAQPRCELLGITTVTGEPVKRAMLASALCQVAGKEVPIYPGAADPLLVPQKQPEAPQARALKNWPHATRFPQGEAVEFLRHTIRAHPGQVTLLTIGPLTNIALLFAVDPEIPSLLKGLVMMCGVFTEHLSTRATRVEWNARVDPHATAMVYRARPPIHRSVGLDVTTRVTMAAPAVRARFRTPLLRPVLDFAEVWFQQREQITFHDPLAAATLFDPEICGFERGRVTVELQDEALLGQTRWEPGADDGYHEVALRVDADRFFAHYFSVFH</sequence>
<organism evidence="4 5">
    <name type="scientific">Litorilinea aerophila</name>
    <dbReference type="NCBI Taxonomy" id="1204385"/>
    <lineage>
        <taxon>Bacteria</taxon>
        <taxon>Bacillati</taxon>
        <taxon>Chloroflexota</taxon>
        <taxon>Caldilineae</taxon>
        <taxon>Caldilineales</taxon>
        <taxon>Caldilineaceae</taxon>
        <taxon>Litorilinea</taxon>
    </lineage>
</organism>
<gene>
    <name evidence="4" type="ORF">FKZ61_16955</name>
</gene>
<dbReference type="InterPro" id="IPR001910">
    <property type="entry name" value="Inosine/uridine_hydrolase_dom"/>
</dbReference>
<dbReference type="AlphaFoldDB" id="A0A540VCE0"/>
<dbReference type="EMBL" id="VIGC01000024">
    <property type="protein sequence ID" value="TQE94421.1"/>
    <property type="molecule type" value="Genomic_DNA"/>
</dbReference>
<dbReference type="InterPro" id="IPR036452">
    <property type="entry name" value="Ribo_hydro-like"/>
</dbReference>
<protein>
    <submittedName>
        <fullName evidence="4">Nucleoside hydrolase</fullName>
    </submittedName>
</protein>
<evidence type="ECO:0000313" key="4">
    <source>
        <dbReference type="EMBL" id="TQE94421.1"/>
    </source>
</evidence>
<dbReference type="Proteomes" id="UP000317371">
    <property type="component" value="Unassembled WGS sequence"/>
</dbReference>
<feature type="domain" description="Inosine/uridine-preferring nucleoside hydrolase" evidence="3">
    <location>
        <begin position="10"/>
        <end position="291"/>
    </location>
</feature>
<evidence type="ECO:0000256" key="2">
    <source>
        <dbReference type="ARBA" id="ARBA00023295"/>
    </source>
</evidence>
<reference evidence="4 5" key="1">
    <citation type="submission" date="2019-06" db="EMBL/GenBank/DDBJ databases">
        <title>Genome sequence of Litorilinea aerophila BAA-2444.</title>
        <authorList>
            <person name="Maclea K.S."/>
            <person name="Maurais E.G."/>
            <person name="Iannazzi L.C."/>
        </authorList>
    </citation>
    <scope>NUCLEOTIDE SEQUENCE [LARGE SCALE GENOMIC DNA]</scope>
    <source>
        <strain evidence="4 5">ATCC BAA-2444</strain>
    </source>
</reference>
<keyword evidence="5" id="KW-1185">Reference proteome</keyword>